<dbReference type="Proteomes" id="UP000789375">
    <property type="component" value="Unassembled WGS sequence"/>
</dbReference>
<dbReference type="EMBL" id="CAJVPP010001528">
    <property type="protein sequence ID" value="CAG8560525.1"/>
    <property type="molecule type" value="Genomic_DNA"/>
</dbReference>
<keyword evidence="2" id="KW-1185">Reference proteome</keyword>
<reference evidence="1" key="1">
    <citation type="submission" date="2021-06" db="EMBL/GenBank/DDBJ databases">
        <authorList>
            <person name="Kallberg Y."/>
            <person name="Tangrot J."/>
            <person name="Rosling A."/>
        </authorList>
    </citation>
    <scope>NUCLEOTIDE SEQUENCE</scope>
    <source>
        <strain evidence="1">87-6 pot B 2015</strain>
    </source>
</reference>
<accession>A0A9N9BBX5</accession>
<protein>
    <submittedName>
        <fullName evidence="1">4890_t:CDS:1</fullName>
    </submittedName>
</protein>
<evidence type="ECO:0000313" key="2">
    <source>
        <dbReference type="Proteomes" id="UP000789375"/>
    </source>
</evidence>
<organism evidence="1 2">
    <name type="scientific">Funneliformis mosseae</name>
    <name type="common">Endomycorrhizal fungus</name>
    <name type="synonym">Glomus mosseae</name>
    <dbReference type="NCBI Taxonomy" id="27381"/>
    <lineage>
        <taxon>Eukaryota</taxon>
        <taxon>Fungi</taxon>
        <taxon>Fungi incertae sedis</taxon>
        <taxon>Mucoromycota</taxon>
        <taxon>Glomeromycotina</taxon>
        <taxon>Glomeromycetes</taxon>
        <taxon>Glomerales</taxon>
        <taxon>Glomeraceae</taxon>
        <taxon>Funneliformis</taxon>
    </lineage>
</organism>
<proteinExistence type="predicted"/>
<gene>
    <name evidence="1" type="ORF">FMOSSE_LOCUS6936</name>
</gene>
<comment type="caution">
    <text evidence="1">The sequence shown here is derived from an EMBL/GenBank/DDBJ whole genome shotgun (WGS) entry which is preliminary data.</text>
</comment>
<sequence length="65" mass="7285">MSTELQQSNEASDKYLNTSPESIILEYNSSTAFREVDAAADSTQKLQMENMSCRSSRKGAVMNWC</sequence>
<dbReference type="AlphaFoldDB" id="A0A9N9BBX5"/>
<name>A0A9N9BBX5_FUNMO</name>
<evidence type="ECO:0000313" key="1">
    <source>
        <dbReference type="EMBL" id="CAG8560525.1"/>
    </source>
</evidence>